<dbReference type="EMBL" id="QXGB01000629">
    <property type="protein sequence ID" value="KAE9208707.1"/>
    <property type="molecule type" value="Genomic_DNA"/>
</dbReference>
<dbReference type="EMBL" id="QXFW01000577">
    <property type="protein sequence ID" value="KAE9008232.1"/>
    <property type="molecule type" value="Genomic_DNA"/>
</dbReference>
<dbReference type="Proteomes" id="UP000460718">
    <property type="component" value="Unassembled WGS sequence"/>
</dbReference>
<evidence type="ECO:0000313" key="18">
    <source>
        <dbReference type="Proteomes" id="UP000441208"/>
    </source>
</evidence>
<evidence type="ECO:0000313" key="9">
    <source>
        <dbReference type="EMBL" id="KAE9228705.1"/>
    </source>
</evidence>
<dbReference type="Proteomes" id="UP000429523">
    <property type="component" value="Unassembled WGS sequence"/>
</dbReference>
<dbReference type="OrthoDB" id="119960at2759"/>
<evidence type="ECO:0000313" key="3">
    <source>
        <dbReference type="EMBL" id="KAE8933835.1"/>
    </source>
</evidence>
<evidence type="ECO:0000313" key="15">
    <source>
        <dbReference type="Proteomes" id="UP000437068"/>
    </source>
</evidence>
<evidence type="ECO:0000313" key="6">
    <source>
        <dbReference type="EMBL" id="KAE9109517.1"/>
    </source>
</evidence>
<dbReference type="Proteomes" id="UP000486351">
    <property type="component" value="Unassembled WGS sequence"/>
</dbReference>
<evidence type="ECO:0000313" key="19">
    <source>
        <dbReference type="Proteomes" id="UP000460718"/>
    </source>
</evidence>
<evidence type="ECO:0000313" key="14">
    <source>
        <dbReference type="Proteomes" id="UP000433483"/>
    </source>
</evidence>
<feature type="signal peptide" evidence="2">
    <location>
        <begin position="1"/>
        <end position="22"/>
    </location>
</feature>
<gene>
    <name evidence="11" type="ORF">PF001_g14310</name>
    <name evidence="9" type="ORF">PF002_g13465</name>
    <name evidence="10" type="ORF">PF004_g10449</name>
    <name evidence="8" type="ORF">PF005_g12113</name>
    <name evidence="7" type="ORF">PF006_g11361</name>
    <name evidence="6" type="ORF">PF007_g12218</name>
    <name evidence="12" type="ORF">PF008_g15298</name>
    <name evidence="3" type="ORF">PF009_g16173</name>
    <name evidence="5" type="ORF">PF010_g11538</name>
    <name evidence="4" type="ORF">PF011_g10791</name>
</gene>
<dbReference type="Proteomes" id="UP000437068">
    <property type="component" value="Unassembled WGS sequence"/>
</dbReference>
<dbReference type="Proteomes" id="UP000488956">
    <property type="component" value="Unassembled WGS sequence"/>
</dbReference>
<dbReference type="EMBL" id="QXGE01000883">
    <property type="protein sequence ID" value="KAE9301770.1"/>
    <property type="molecule type" value="Genomic_DNA"/>
</dbReference>
<dbReference type="EMBL" id="QXFZ01000634">
    <property type="protein sequence ID" value="KAE9109517.1"/>
    <property type="molecule type" value="Genomic_DNA"/>
</dbReference>
<dbReference type="Proteomes" id="UP000441208">
    <property type="component" value="Unassembled WGS sequence"/>
</dbReference>
<evidence type="ECO:0000313" key="7">
    <source>
        <dbReference type="EMBL" id="KAE9143628.1"/>
    </source>
</evidence>
<feature type="chain" id="PRO_5036166686" description="RxLR effector protein" evidence="2">
    <location>
        <begin position="23"/>
        <end position="139"/>
    </location>
</feature>
<sequence length="139" mass="15142">MRLLHLVLAIAVSLAVISNGIAATATAANSIQDSDPSYQVAARELSGKEEALDEEDRKGGRGGGGGGRGGGRGTTTRGQIHGTHTSIGLMYPNHLSHRKTKKKCNRFKNWWQRLFDKSVKKCPKKGEEEEEENTTRLRG</sequence>
<keyword evidence="14" id="KW-1185">Reference proteome</keyword>
<organism evidence="8 14">
    <name type="scientific">Phytophthora fragariae</name>
    <dbReference type="NCBI Taxonomy" id="53985"/>
    <lineage>
        <taxon>Eukaryota</taxon>
        <taxon>Sar</taxon>
        <taxon>Stramenopiles</taxon>
        <taxon>Oomycota</taxon>
        <taxon>Peronosporomycetes</taxon>
        <taxon>Peronosporales</taxon>
        <taxon>Peronosporaceae</taxon>
        <taxon>Phytophthora</taxon>
    </lineage>
</organism>
<dbReference type="Proteomes" id="UP000476176">
    <property type="component" value="Unassembled WGS sequence"/>
</dbReference>
<evidence type="ECO:0000313" key="4">
    <source>
        <dbReference type="EMBL" id="KAE9008232.1"/>
    </source>
</evidence>
<evidence type="ECO:0000313" key="10">
    <source>
        <dbReference type="EMBL" id="KAE9230624.1"/>
    </source>
</evidence>
<dbReference type="EMBL" id="QXGA01000604">
    <property type="protein sequence ID" value="KAE9143628.1"/>
    <property type="molecule type" value="Genomic_DNA"/>
</dbReference>
<evidence type="ECO:0000313" key="16">
    <source>
        <dbReference type="Proteomes" id="UP000440367"/>
    </source>
</evidence>
<proteinExistence type="predicted"/>
<evidence type="ECO:0000313" key="22">
    <source>
        <dbReference type="Proteomes" id="UP000488956"/>
    </source>
</evidence>
<accession>A0A6A3XUR5</accession>
<evidence type="ECO:0000313" key="13">
    <source>
        <dbReference type="Proteomes" id="UP000429523"/>
    </source>
</evidence>
<evidence type="ECO:0008006" key="23">
    <source>
        <dbReference type="Google" id="ProtNLM"/>
    </source>
</evidence>
<reference evidence="13 14" key="1">
    <citation type="submission" date="2018-08" db="EMBL/GenBank/DDBJ databases">
        <title>Genomic investigation of the strawberry pathogen Phytophthora fragariae indicates pathogenicity is determined by transcriptional variation in three key races.</title>
        <authorList>
            <person name="Adams T.M."/>
            <person name="Armitage A.D."/>
            <person name="Sobczyk M.K."/>
            <person name="Bates H.J."/>
            <person name="Dunwell J.M."/>
            <person name="Nellist C.F."/>
            <person name="Harrison R.J."/>
        </authorList>
    </citation>
    <scope>NUCLEOTIDE SEQUENCE [LARGE SCALE GENOMIC DNA]</scope>
    <source>
        <strain evidence="11 15">A4</strain>
        <strain evidence="9 16">BC-1</strain>
        <strain evidence="10 20">BC-23</strain>
        <strain evidence="8 14">NOV-27</strain>
        <strain evidence="7 17">NOV-5</strain>
        <strain evidence="6 18">NOV-71</strain>
        <strain evidence="12 21">NOV-77</strain>
        <strain evidence="3 13">NOV-9</strain>
        <strain evidence="5 22">ONT-3</strain>
        <strain evidence="4 19">SCRP245</strain>
    </source>
</reference>
<dbReference type="EMBL" id="QXGC01000542">
    <property type="protein sequence ID" value="KAE9230624.1"/>
    <property type="molecule type" value="Genomic_DNA"/>
</dbReference>
<keyword evidence="2" id="KW-0732">Signal</keyword>
<protein>
    <recommendedName>
        <fullName evidence="23">RxLR effector protein</fullName>
    </recommendedName>
</protein>
<comment type="caution">
    <text evidence="8">The sequence shown here is derived from an EMBL/GenBank/DDBJ whole genome shotgun (WGS) entry which is preliminary data.</text>
</comment>
<evidence type="ECO:0000313" key="8">
    <source>
        <dbReference type="EMBL" id="KAE9208707.1"/>
    </source>
</evidence>
<evidence type="ECO:0000313" key="20">
    <source>
        <dbReference type="Proteomes" id="UP000476176"/>
    </source>
</evidence>
<name>A0A6A3XUR5_9STRA</name>
<evidence type="ECO:0000256" key="2">
    <source>
        <dbReference type="SAM" id="SignalP"/>
    </source>
</evidence>
<evidence type="ECO:0000313" key="21">
    <source>
        <dbReference type="Proteomes" id="UP000486351"/>
    </source>
</evidence>
<feature type="compositionally biased region" description="Gly residues" evidence="1">
    <location>
        <begin position="61"/>
        <end position="73"/>
    </location>
</feature>
<dbReference type="Proteomes" id="UP000433483">
    <property type="component" value="Unassembled WGS sequence"/>
</dbReference>
<evidence type="ECO:0000313" key="12">
    <source>
        <dbReference type="EMBL" id="KAE9331719.1"/>
    </source>
</evidence>
<dbReference type="EMBL" id="QXGF01000971">
    <property type="protein sequence ID" value="KAE8933835.1"/>
    <property type="molecule type" value="Genomic_DNA"/>
</dbReference>
<evidence type="ECO:0000313" key="17">
    <source>
        <dbReference type="Proteomes" id="UP000440732"/>
    </source>
</evidence>
<dbReference type="Proteomes" id="UP000440367">
    <property type="component" value="Unassembled WGS sequence"/>
</dbReference>
<feature type="compositionally biased region" description="Basic and acidic residues" evidence="1">
    <location>
        <begin position="45"/>
        <end position="59"/>
    </location>
</feature>
<evidence type="ECO:0000313" key="5">
    <source>
        <dbReference type="EMBL" id="KAE9109467.1"/>
    </source>
</evidence>
<evidence type="ECO:0000256" key="1">
    <source>
        <dbReference type="SAM" id="MobiDB-lite"/>
    </source>
</evidence>
<dbReference type="EMBL" id="QXGD01000681">
    <property type="protein sequence ID" value="KAE9228705.1"/>
    <property type="molecule type" value="Genomic_DNA"/>
</dbReference>
<dbReference type="Proteomes" id="UP000440732">
    <property type="component" value="Unassembled WGS sequence"/>
</dbReference>
<dbReference type="EMBL" id="QXFX01000614">
    <property type="protein sequence ID" value="KAE9109467.1"/>
    <property type="molecule type" value="Genomic_DNA"/>
</dbReference>
<evidence type="ECO:0000313" key="11">
    <source>
        <dbReference type="EMBL" id="KAE9301770.1"/>
    </source>
</evidence>
<dbReference type="EMBL" id="QXFY01000986">
    <property type="protein sequence ID" value="KAE9331719.1"/>
    <property type="molecule type" value="Genomic_DNA"/>
</dbReference>
<dbReference type="AlphaFoldDB" id="A0A6A3XUR5"/>
<feature type="region of interest" description="Disordered" evidence="1">
    <location>
        <begin position="33"/>
        <end position="94"/>
    </location>
</feature>